<protein>
    <submittedName>
        <fullName evidence="4">Porin family protein</fullName>
    </submittedName>
</protein>
<proteinExistence type="predicted"/>
<dbReference type="Gene3D" id="2.40.160.20">
    <property type="match status" value="1"/>
</dbReference>
<name>A0A429VB07_9SPHN</name>
<gene>
    <name evidence="4" type="ORF">HMF7854_10300</name>
</gene>
<sequence length="190" mass="19388">MNKFVALAAVAATTAIAAPAAAQGGPTGPVGAHVEAVLGVDHVRLELDDLGLGGHVGDEGILYGLGAGFDFAATSRVSLGVDVEATDSTLKASDSTASIRASRDLYAGGRVSLAVASRTNLYLKAGYSNARFTGRDGNLRASTTLDGLRLGGGVQGSLGGKAFVGLEYRYTNYQSDVTRHQGALLIGTRF</sequence>
<dbReference type="InterPro" id="IPR011250">
    <property type="entry name" value="OMP/PagP_B-barrel"/>
</dbReference>
<evidence type="ECO:0000313" key="5">
    <source>
        <dbReference type="Proteomes" id="UP000274661"/>
    </source>
</evidence>
<dbReference type="OrthoDB" id="8222426at2"/>
<dbReference type="InterPro" id="IPR027385">
    <property type="entry name" value="Beta-barrel_OMP"/>
</dbReference>
<comment type="caution">
    <text evidence="4">The sequence shown here is derived from an EMBL/GenBank/DDBJ whole genome shotgun (WGS) entry which is preliminary data.</text>
</comment>
<keyword evidence="1 2" id="KW-0732">Signal</keyword>
<keyword evidence="5" id="KW-1185">Reference proteome</keyword>
<dbReference type="EMBL" id="RWJF01000001">
    <property type="protein sequence ID" value="RST31183.1"/>
    <property type="molecule type" value="Genomic_DNA"/>
</dbReference>
<dbReference type="AlphaFoldDB" id="A0A429VB07"/>
<evidence type="ECO:0000313" key="4">
    <source>
        <dbReference type="EMBL" id="RST31183.1"/>
    </source>
</evidence>
<reference evidence="4 5" key="1">
    <citation type="submission" date="2018-12" db="EMBL/GenBank/DDBJ databases">
        <title>Sphingomonas sp. HMF7854 Genome sequencing and assembly.</title>
        <authorList>
            <person name="Cha I."/>
            <person name="Kang H."/>
            <person name="Kim H."/>
            <person name="Kang J."/>
            <person name="Joh K."/>
        </authorList>
    </citation>
    <scope>NUCLEOTIDE SEQUENCE [LARGE SCALE GENOMIC DNA]</scope>
    <source>
        <strain evidence="4 5">HMF7854</strain>
    </source>
</reference>
<feature type="domain" description="Outer membrane protein beta-barrel" evidence="3">
    <location>
        <begin position="8"/>
        <end position="185"/>
    </location>
</feature>
<dbReference type="SUPFAM" id="SSF56925">
    <property type="entry name" value="OMPA-like"/>
    <property type="match status" value="1"/>
</dbReference>
<evidence type="ECO:0000259" key="3">
    <source>
        <dbReference type="Pfam" id="PF13505"/>
    </source>
</evidence>
<feature type="signal peptide" evidence="2">
    <location>
        <begin position="1"/>
        <end position="17"/>
    </location>
</feature>
<evidence type="ECO:0000256" key="1">
    <source>
        <dbReference type="ARBA" id="ARBA00022729"/>
    </source>
</evidence>
<dbReference type="Pfam" id="PF13505">
    <property type="entry name" value="OMP_b-brl"/>
    <property type="match status" value="1"/>
</dbReference>
<organism evidence="4 5">
    <name type="scientific">Sphingomonas ginkgonis</name>
    <dbReference type="NCBI Taxonomy" id="2315330"/>
    <lineage>
        <taxon>Bacteria</taxon>
        <taxon>Pseudomonadati</taxon>
        <taxon>Pseudomonadota</taxon>
        <taxon>Alphaproteobacteria</taxon>
        <taxon>Sphingomonadales</taxon>
        <taxon>Sphingomonadaceae</taxon>
        <taxon>Sphingomonas</taxon>
    </lineage>
</organism>
<evidence type="ECO:0000256" key="2">
    <source>
        <dbReference type="SAM" id="SignalP"/>
    </source>
</evidence>
<dbReference type="RefSeq" id="WP_126719014.1">
    <property type="nucleotide sequence ID" value="NZ_RWJF01000001.1"/>
</dbReference>
<accession>A0A429VB07</accession>
<feature type="chain" id="PRO_5019562694" evidence="2">
    <location>
        <begin position="18"/>
        <end position="190"/>
    </location>
</feature>
<dbReference type="Proteomes" id="UP000274661">
    <property type="component" value="Unassembled WGS sequence"/>
</dbReference>